<accession>A0A976N1G3</accession>
<reference evidence="1" key="1">
    <citation type="submission" date="2022-02" db="EMBL/GenBank/DDBJ databases">
        <title>Towards deciphering the DNA virus diversity associated with rodent species in the families Cricetidae and Heteromyidae.</title>
        <authorList>
            <person name="Lund M."/>
            <person name="Larsen B.B."/>
            <person name="Gryseels S."/>
            <person name="Kraberger S."/>
            <person name="Rowsey D.M."/>
            <person name="Steger L."/>
            <person name="Yule K.M."/>
            <person name="Upham N.S."/>
            <person name="Worobey M."/>
            <person name="Van Doorslaer K."/>
            <person name="Varsani A."/>
        </authorList>
    </citation>
    <scope>NUCLEOTIDE SEQUENCE</scope>
    <source>
        <strain evidence="1">UA08Rod_5448</strain>
    </source>
</reference>
<organism evidence="1">
    <name type="scientific">Sigmofec virus UA08Rod_5448</name>
    <dbReference type="NCBI Taxonomy" id="2929425"/>
    <lineage>
        <taxon>Viruses</taxon>
        <taxon>Monodnaviria</taxon>
        <taxon>Sangervirae</taxon>
        <taxon>Phixviricota</taxon>
        <taxon>Malgrandaviricetes</taxon>
        <taxon>Petitvirales</taxon>
        <taxon>Microviridae</taxon>
    </lineage>
</organism>
<proteinExistence type="predicted"/>
<protein>
    <submittedName>
        <fullName evidence="1">Uncharacterized protein</fullName>
    </submittedName>
</protein>
<evidence type="ECO:0000313" key="1">
    <source>
        <dbReference type="EMBL" id="UPW41121.1"/>
    </source>
</evidence>
<dbReference type="EMBL" id="OM869546">
    <property type="protein sequence ID" value="UPW41121.1"/>
    <property type="molecule type" value="Genomic_DNA"/>
</dbReference>
<name>A0A976N1G3_9VIRU</name>
<sequence length="58" mass="6393">MSNCRLFPSLSVPCMIAGSDYCPVCNGAPLGLDLEELKRLNDNIEDQNNLLIDDILII</sequence>